<name>A0A8J2LPK7_9HEXA</name>
<feature type="region of interest" description="Disordered" evidence="1">
    <location>
        <begin position="285"/>
        <end position="317"/>
    </location>
</feature>
<feature type="compositionally biased region" description="Basic and acidic residues" evidence="1">
    <location>
        <begin position="160"/>
        <end position="169"/>
    </location>
</feature>
<keyword evidence="3" id="KW-1185">Reference proteome</keyword>
<feature type="compositionally biased region" description="Low complexity" evidence="1">
    <location>
        <begin position="758"/>
        <end position="816"/>
    </location>
</feature>
<feature type="compositionally biased region" description="Polar residues" evidence="1">
    <location>
        <begin position="89"/>
        <end position="106"/>
    </location>
</feature>
<evidence type="ECO:0000256" key="1">
    <source>
        <dbReference type="SAM" id="MobiDB-lite"/>
    </source>
</evidence>
<feature type="region of interest" description="Disordered" evidence="1">
    <location>
        <begin position="456"/>
        <end position="483"/>
    </location>
</feature>
<feature type="compositionally biased region" description="Basic residues" evidence="1">
    <location>
        <begin position="688"/>
        <end position="705"/>
    </location>
</feature>
<dbReference type="EMBL" id="CAJVCH010570956">
    <property type="protein sequence ID" value="CAG7836269.1"/>
    <property type="molecule type" value="Genomic_DNA"/>
</dbReference>
<gene>
    <name evidence="2" type="ORF">AFUS01_LOCUS45526</name>
</gene>
<feature type="region of interest" description="Disordered" evidence="1">
    <location>
        <begin position="87"/>
        <end position="169"/>
    </location>
</feature>
<feature type="compositionally biased region" description="Polar residues" evidence="1">
    <location>
        <begin position="291"/>
        <end position="305"/>
    </location>
</feature>
<accession>A0A8J2LPK7</accession>
<feature type="compositionally biased region" description="Low complexity" evidence="1">
    <location>
        <begin position="55"/>
        <end position="68"/>
    </location>
</feature>
<dbReference type="Proteomes" id="UP000708208">
    <property type="component" value="Unassembled WGS sequence"/>
</dbReference>
<protein>
    <submittedName>
        <fullName evidence="2">Uncharacterized protein</fullName>
    </submittedName>
</protein>
<comment type="caution">
    <text evidence="2">The sequence shown here is derived from an EMBL/GenBank/DDBJ whole genome shotgun (WGS) entry which is preliminary data.</text>
</comment>
<feature type="compositionally biased region" description="Basic and acidic residues" evidence="1">
    <location>
        <begin position="882"/>
        <end position="891"/>
    </location>
</feature>
<sequence>MGPPRPFDKPSRPSSLVESIKSAAANAASSIPGLIHGGLTQLSQYAPFEDPVFGSTSPSPAPTKSSVTLGAPDVETLEYFRKRPHLIKPTSNYVQQGNHFQPSYSSGGFKPVTAPPHFAKSYYASTTTTPSPSSTTGSSHESSHRPPTGRSPKNVQEIRGSGKKENSKEYVDQLVESSNKYKFSATASPFENDLIRHHWKELNEKYTQEDLQEATSNIYSLFSGPSPPSVEQMLYMKPPGHWSRTSTSAFHDLLKMFRLGFSYGQSSTPVRMHYTTHKPYDSYDSYKPKETYSTGNTLRSSTVSETPDRPPSDGWRPLKSTSTFLKEPFLSFNAAISFRSTPKPTSLYPGHGGSHYSTSSKPFVPGKFTALKGVRGNPYSSTSHGSYVDAALADSYSGSSSKGSGGLLNSPYSVSTISPLHHTTSVGSSYGDGESYLAPSGGSLYNDGDSYGSKGSPLTLESYKPPSNTYSGQASGPAKYVSKPSTPDYSDAYYGNHNSNKDSKVKFEAAHVEETYSPPANFASLYENDPGIELIPSSAYYKAKEAGIISSGEIAAVLKPETMSDDDVKSQLRQDVANIPQITYPNGKVPQQLQTLSQLNEYFQTSEPTSQNHVHFQPPLYRIIQQSMQSQNEQLSGLHQQAGVLLNQPVDSQIQELFKAQEQPSSQAQQYADPGVTSFLGNGNHDIQHHHHQMPTQVQHHHTHHVMPEEREQTYEQLHFQPTQEYNKPEQDKQLHYQPAQFIQQHLPQQNIQELLQQHQLQQQHHQQHQLQQQHHQQQQLQHQQHQLQQHQLQEHQQQLQHQQHQYTLPQHLQPQALHRQPPQQVVHKQPSAAKPQQQSGQSGLSFTDFELPPGVDPDIASLLKAELDKDDIPEEFRKEFENQEKAKQQKDQSVGGSNPKPKVVKPPVQRRADAPKTIFHKPIPISPTLLTPSKRGRPPPPQIPKYVLDLARKLRTDKDLQGIVRVTSKKEGGPPIEYLYPVRG</sequence>
<evidence type="ECO:0000313" key="2">
    <source>
        <dbReference type="EMBL" id="CAG7836269.1"/>
    </source>
</evidence>
<dbReference type="AlphaFoldDB" id="A0A8J2LPK7"/>
<feature type="region of interest" description="Disordered" evidence="1">
    <location>
        <begin position="48"/>
        <end position="72"/>
    </location>
</feature>
<reference evidence="2" key="1">
    <citation type="submission" date="2021-06" db="EMBL/GenBank/DDBJ databases">
        <authorList>
            <person name="Hodson N. C."/>
            <person name="Mongue J. A."/>
            <person name="Jaron S. K."/>
        </authorList>
    </citation>
    <scope>NUCLEOTIDE SEQUENCE</scope>
</reference>
<evidence type="ECO:0000313" key="3">
    <source>
        <dbReference type="Proteomes" id="UP000708208"/>
    </source>
</evidence>
<proteinExistence type="predicted"/>
<feature type="compositionally biased region" description="Polar residues" evidence="1">
    <location>
        <begin position="835"/>
        <end position="846"/>
    </location>
</feature>
<organism evidence="2 3">
    <name type="scientific">Allacma fusca</name>
    <dbReference type="NCBI Taxonomy" id="39272"/>
    <lineage>
        <taxon>Eukaryota</taxon>
        <taxon>Metazoa</taxon>
        <taxon>Ecdysozoa</taxon>
        <taxon>Arthropoda</taxon>
        <taxon>Hexapoda</taxon>
        <taxon>Collembola</taxon>
        <taxon>Symphypleona</taxon>
        <taxon>Sminthuridae</taxon>
        <taxon>Allacma</taxon>
    </lineage>
</organism>
<dbReference type="OrthoDB" id="10688658at2759"/>
<feature type="region of interest" description="Disordered" evidence="1">
    <location>
        <begin position="659"/>
        <end position="715"/>
    </location>
</feature>
<feature type="compositionally biased region" description="Low complexity" evidence="1">
    <location>
        <begin position="125"/>
        <end position="140"/>
    </location>
</feature>
<feature type="region of interest" description="Disordered" evidence="1">
    <location>
        <begin position="758"/>
        <end position="854"/>
    </location>
</feature>
<feature type="compositionally biased region" description="Polar residues" evidence="1">
    <location>
        <begin position="465"/>
        <end position="474"/>
    </location>
</feature>
<feature type="region of interest" description="Disordered" evidence="1">
    <location>
        <begin position="882"/>
        <end position="945"/>
    </location>
</feature>